<comment type="subcellular location">
    <subcellularLocation>
        <location evidence="1 8">Cell membrane</location>
        <topology evidence="1 8">Multi-pass membrane protein</topology>
    </subcellularLocation>
</comment>
<comment type="similarity">
    <text evidence="8">Belongs to the binding-protein-dependent transport system permease family.</text>
</comment>
<dbReference type="Pfam" id="PF00528">
    <property type="entry name" value="BPD_transp_1"/>
    <property type="match status" value="1"/>
</dbReference>
<feature type="transmembrane region" description="Helical" evidence="8">
    <location>
        <begin position="68"/>
        <end position="88"/>
    </location>
</feature>
<name>A0ABV8D153_9STRE</name>
<dbReference type="Proteomes" id="UP001595901">
    <property type="component" value="Unassembled WGS sequence"/>
</dbReference>
<reference evidence="11" key="1">
    <citation type="journal article" date="2019" name="Int. J. Syst. Evol. Microbiol.">
        <title>The Global Catalogue of Microorganisms (GCM) 10K type strain sequencing project: providing services to taxonomists for standard genome sequencing and annotation.</title>
        <authorList>
            <consortium name="The Broad Institute Genomics Platform"/>
            <consortium name="The Broad Institute Genome Sequencing Center for Infectious Disease"/>
            <person name="Wu L."/>
            <person name="Ma J."/>
        </authorList>
    </citation>
    <scope>NUCLEOTIDE SEQUENCE [LARGE SCALE GENOMIC DNA]</scope>
    <source>
        <strain evidence="11">CCUG 58728</strain>
    </source>
</reference>
<evidence type="ECO:0000259" key="9">
    <source>
        <dbReference type="PROSITE" id="PS50928"/>
    </source>
</evidence>
<organism evidence="10 11">
    <name type="scientific">Streptococcus dentapri</name>
    <dbReference type="NCBI Taxonomy" id="573564"/>
    <lineage>
        <taxon>Bacteria</taxon>
        <taxon>Bacillati</taxon>
        <taxon>Bacillota</taxon>
        <taxon>Bacilli</taxon>
        <taxon>Lactobacillales</taxon>
        <taxon>Streptococcaceae</taxon>
        <taxon>Streptococcus</taxon>
    </lineage>
</organism>
<keyword evidence="6 8" id="KW-1133">Transmembrane helix</keyword>
<dbReference type="InterPro" id="IPR035906">
    <property type="entry name" value="MetI-like_sf"/>
</dbReference>
<dbReference type="Gene3D" id="1.10.3720.10">
    <property type="entry name" value="MetI-like"/>
    <property type="match status" value="1"/>
</dbReference>
<keyword evidence="3" id="KW-1003">Cell membrane</keyword>
<dbReference type="InterPro" id="IPR043429">
    <property type="entry name" value="ArtM/GltK/GlnP/TcyL/YhdX-like"/>
</dbReference>
<dbReference type="InterPro" id="IPR000515">
    <property type="entry name" value="MetI-like"/>
</dbReference>
<evidence type="ECO:0000256" key="8">
    <source>
        <dbReference type="RuleBase" id="RU363032"/>
    </source>
</evidence>
<keyword evidence="2 8" id="KW-0813">Transport</keyword>
<dbReference type="NCBIfam" id="TIGR01726">
    <property type="entry name" value="HEQRo_perm_3TM"/>
    <property type="match status" value="1"/>
</dbReference>
<feature type="domain" description="ABC transmembrane type-1" evidence="9">
    <location>
        <begin position="5"/>
        <end position="123"/>
    </location>
</feature>
<dbReference type="InterPro" id="IPR010065">
    <property type="entry name" value="AA_ABC_transptr_permease_3TM"/>
</dbReference>
<dbReference type="SUPFAM" id="SSF161098">
    <property type="entry name" value="MetI-like"/>
    <property type="match status" value="1"/>
</dbReference>
<evidence type="ECO:0000256" key="4">
    <source>
        <dbReference type="ARBA" id="ARBA00022692"/>
    </source>
</evidence>
<dbReference type="PANTHER" id="PTHR30614">
    <property type="entry name" value="MEMBRANE COMPONENT OF AMINO ACID ABC TRANSPORTER"/>
    <property type="match status" value="1"/>
</dbReference>
<evidence type="ECO:0000256" key="3">
    <source>
        <dbReference type="ARBA" id="ARBA00022475"/>
    </source>
</evidence>
<evidence type="ECO:0000256" key="2">
    <source>
        <dbReference type="ARBA" id="ARBA00022448"/>
    </source>
</evidence>
<dbReference type="EMBL" id="JBHSAC010000046">
    <property type="protein sequence ID" value="MFC3932201.1"/>
    <property type="molecule type" value="Genomic_DNA"/>
</dbReference>
<protein>
    <submittedName>
        <fullName evidence="10">ABC transporter permease subunit</fullName>
    </submittedName>
</protein>
<evidence type="ECO:0000313" key="10">
    <source>
        <dbReference type="EMBL" id="MFC3932201.1"/>
    </source>
</evidence>
<evidence type="ECO:0000256" key="7">
    <source>
        <dbReference type="ARBA" id="ARBA00023136"/>
    </source>
</evidence>
<evidence type="ECO:0000256" key="1">
    <source>
        <dbReference type="ARBA" id="ARBA00004651"/>
    </source>
</evidence>
<dbReference type="RefSeq" id="WP_380431389.1">
    <property type="nucleotide sequence ID" value="NZ_JBHSAC010000046.1"/>
</dbReference>
<accession>A0ABV8D153</accession>
<feature type="transmembrane region" description="Helical" evidence="8">
    <location>
        <begin position="6"/>
        <end position="31"/>
    </location>
</feature>
<feature type="transmembrane region" description="Helical" evidence="8">
    <location>
        <begin position="43"/>
        <end position="62"/>
    </location>
</feature>
<sequence>MLKAFPITFAIVLVSTIFGLLIGLGIAVIRIEKVPLLNALMRLYTSFIQGTPVIVQLFIVYYEIPGLLGLIHASTASVTKLTFMYIAYSLNTAAYTGEIIRSSITNVPRSQFDAAASIGMDKW</sequence>
<evidence type="ECO:0000256" key="6">
    <source>
        <dbReference type="ARBA" id="ARBA00022989"/>
    </source>
</evidence>
<evidence type="ECO:0000256" key="5">
    <source>
        <dbReference type="ARBA" id="ARBA00022970"/>
    </source>
</evidence>
<keyword evidence="7 8" id="KW-0472">Membrane</keyword>
<dbReference type="PANTHER" id="PTHR30614:SF0">
    <property type="entry name" value="L-CYSTINE TRANSPORT SYSTEM PERMEASE PROTEIN TCYL"/>
    <property type="match status" value="1"/>
</dbReference>
<dbReference type="CDD" id="cd06261">
    <property type="entry name" value="TM_PBP2"/>
    <property type="match status" value="1"/>
</dbReference>
<dbReference type="PROSITE" id="PS50928">
    <property type="entry name" value="ABC_TM1"/>
    <property type="match status" value="1"/>
</dbReference>
<evidence type="ECO:0000313" key="11">
    <source>
        <dbReference type="Proteomes" id="UP001595901"/>
    </source>
</evidence>
<keyword evidence="4 8" id="KW-0812">Transmembrane</keyword>
<proteinExistence type="inferred from homology"/>
<comment type="caution">
    <text evidence="10">The sequence shown here is derived from an EMBL/GenBank/DDBJ whole genome shotgun (WGS) entry which is preliminary data.</text>
</comment>
<keyword evidence="11" id="KW-1185">Reference proteome</keyword>
<gene>
    <name evidence="10" type="ORF">ACFOSE_05375</name>
</gene>
<keyword evidence="5" id="KW-0029">Amino-acid transport</keyword>